<sequence length="164" mass="17493">MRVNGGRGVALGAVVISVGVLMSGCGPIRLEPPMAVAIRHDGTDLEVAVCEGIEASRIYVGARNSETDGEWVTLSELQGSELIEPGLVFRVGDELPGMTAVTSASHRTPVEGEDVNVNIQNSSDAMTVFFAAVPWDDLDGDWFFTDGESSAEPCGHYQEWISTH</sequence>
<evidence type="ECO:0000313" key="1">
    <source>
        <dbReference type="EMBL" id="MDQ0894496.1"/>
    </source>
</evidence>
<gene>
    <name evidence="1" type="ORF">QFZ26_002051</name>
</gene>
<proteinExistence type="predicted"/>
<organism evidence="1 2">
    <name type="scientific">Agromyces ramosus</name>
    <dbReference type="NCBI Taxonomy" id="33879"/>
    <lineage>
        <taxon>Bacteria</taxon>
        <taxon>Bacillati</taxon>
        <taxon>Actinomycetota</taxon>
        <taxon>Actinomycetes</taxon>
        <taxon>Micrococcales</taxon>
        <taxon>Microbacteriaceae</taxon>
        <taxon>Agromyces</taxon>
    </lineage>
</organism>
<name>A0ABU0R8U3_9MICO</name>
<dbReference type="EMBL" id="JAUSYY010000001">
    <property type="protein sequence ID" value="MDQ0894496.1"/>
    <property type="molecule type" value="Genomic_DNA"/>
</dbReference>
<accession>A0ABU0R8U3</accession>
<protein>
    <submittedName>
        <fullName evidence="1">Uncharacterized protein</fullName>
    </submittedName>
</protein>
<dbReference type="Proteomes" id="UP001239083">
    <property type="component" value="Unassembled WGS sequence"/>
</dbReference>
<comment type="caution">
    <text evidence="1">The sequence shown here is derived from an EMBL/GenBank/DDBJ whole genome shotgun (WGS) entry which is preliminary data.</text>
</comment>
<evidence type="ECO:0000313" key="2">
    <source>
        <dbReference type="Proteomes" id="UP001239083"/>
    </source>
</evidence>
<reference evidence="1 2" key="1">
    <citation type="submission" date="2023-07" db="EMBL/GenBank/DDBJ databases">
        <title>Comparative genomics of wheat-associated soil bacteria to identify genetic determinants of phenazine resistance.</title>
        <authorList>
            <person name="Mouncey N."/>
        </authorList>
    </citation>
    <scope>NUCLEOTIDE SEQUENCE [LARGE SCALE GENOMIC DNA]</scope>
    <source>
        <strain evidence="1 2">V3I3</strain>
    </source>
</reference>
<dbReference type="PROSITE" id="PS51257">
    <property type="entry name" value="PROKAR_LIPOPROTEIN"/>
    <property type="match status" value="1"/>
</dbReference>
<keyword evidence="2" id="KW-1185">Reference proteome</keyword>
<dbReference type="RefSeq" id="WP_307041780.1">
    <property type="nucleotide sequence ID" value="NZ_JAUSYY010000001.1"/>
</dbReference>